<comment type="caution">
    <text evidence="3">The sequence shown here is derived from an EMBL/GenBank/DDBJ whole genome shotgun (WGS) entry which is preliminary data.</text>
</comment>
<evidence type="ECO:0000313" key="3">
    <source>
        <dbReference type="EMBL" id="RXZ72149.1"/>
    </source>
</evidence>
<evidence type="ECO:0000256" key="1">
    <source>
        <dbReference type="SAM" id="MobiDB-lite"/>
    </source>
</evidence>
<organism evidence="3 4">
    <name type="scientific">Agromyces albus</name>
    <dbReference type="NCBI Taxonomy" id="205332"/>
    <lineage>
        <taxon>Bacteria</taxon>
        <taxon>Bacillati</taxon>
        <taxon>Actinomycetota</taxon>
        <taxon>Actinomycetes</taxon>
        <taxon>Micrococcales</taxon>
        <taxon>Microbacteriaceae</taxon>
        <taxon>Agromyces</taxon>
    </lineage>
</organism>
<gene>
    <name evidence="3" type="ORF">ESP51_05930</name>
    <name evidence="2" type="ORF">ESP51_19205</name>
</gene>
<accession>A0A4Q2L3L7</accession>
<name>A0A4Q2L3L7_9MICO</name>
<dbReference type="EMBL" id="SDPN01000063">
    <property type="protein sequence ID" value="RXZ67113.1"/>
    <property type="molecule type" value="Genomic_DNA"/>
</dbReference>
<feature type="compositionally biased region" description="Acidic residues" evidence="1">
    <location>
        <begin position="107"/>
        <end position="119"/>
    </location>
</feature>
<dbReference type="OrthoDB" id="5119511at2"/>
<dbReference type="Proteomes" id="UP000293865">
    <property type="component" value="Unassembled WGS sequence"/>
</dbReference>
<dbReference type="AlphaFoldDB" id="A0A4Q2L3L7"/>
<dbReference type="EMBL" id="SDPN01000007">
    <property type="protein sequence ID" value="RXZ72149.1"/>
    <property type="molecule type" value="Genomic_DNA"/>
</dbReference>
<feature type="region of interest" description="Disordered" evidence="1">
    <location>
        <begin position="97"/>
        <end position="119"/>
    </location>
</feature>
<keyword evidence="4" id="KW-1185">Reference proteome</keyword>
<evidence type="ECO:0000313" key="2">
    <source>
        <dbReference type="EMBL" id="RXZ67113.1"/>
    </source>
</evidence>
<protein>
    <submittedName>
        <fullName evidence="3">Uncharacterized protein</fullName>
    </submittedName>
</protein>
<evidence type="ECO:0000313" key="4">
    <source>
        <dbReference type="Proteomes" id="UP000293865"/>
    </source>
</evidence>
<dbReference type="RefSeq" id="WP_129519969.1">
    <property type="nucleotide sequence ID" value="NZ_SDPN01000007.1"/>
</dbReference>
<sequence length="119" mass="12503">MDRIHYAGGDLLTGSNIARSLLAYAEALAQRESAASVEIPIRHSDGTVGRANILIGPASQLVSESETIGGEELVDDALVADLDRRTAGLATMRPVTGIPANANVTDDPIDFDWDGNEDA</sequence>
<reference evidence="3 4" key="1">
    <citation type="submission" date="2019-01" db="EMBL/GenBank/DDBJ databases">
        <title>Agromyces.</title>
        <authorList>
            <person name="Li J."/>
        </authorList>
    </citation>
    <scope>NUCLEOTIDE SEQUENCE [LARGE SCALE GENOMIC DNA]</scope>
    <source>
        <strain evidence="3 4">DSM 15934</strain>
    </source>
</reference>
<proteinExistence type="predicted"/>